<protein>
    <submittedName>
        <fullName evidence="2">Thioredoxin</fullName>
    </submittedName>
</protein>
<dbReference type="InterPro" id="IPR013766">
    <property type="entry name" value="Thioredoxin_domain"/>
</dbReference>
<dbReference type="PANTHER" id="PTHR10438">
    <property type="entry name" value="THIOREDOXIN"/>
    <property type="match status" value="1"/>
</dbReference>
<organism evidence="2 3">
    <name type="scientific">Dielma fastidiosa</name>
    <dbReference type="NCBI Taxonomy" id="1034346"/>
    <lineage>
        <taxon>Bacteria</taxon>
        <taxon>Bacillati</taxon>
        <taxon>Bacillota</taxon>
        <taxon>Erysipelotrichia</taxon>
        <taxon>Erysipelotrichales</taxon>
        <taxon>Erysipelotrichaceae</taxon>
        <taxon>Dielma</taxon>
    </lineage>
</organism>
<proteinExistence type="predicted"/>
<comment type="caution">
    <text evidence="2">The sequence shown here is derived from an EMBL/GenBank/DDBJ whole genome shotgun (WGS) entry which is preliminary data.</text>
</comment>
<dbReference type="Proteomes" id="UP000247612">
    <property type="component" value="Unassembled WGS sequence"/>
</dbReference>
<dbReference type="Gene3D" id="3.40.30.10">
    <property type="entry name" value="Glutaredoxin"/>
    <property type="match status" value="1"/>
</dbReference>
<dbReference type="PANTHER" id="PTHR10438:SF468">
    <property type="entry name" value="THIOREDOXIN-1-RELATED"/>
    <property type="match status" value="1"/>
</dbReference>
<dbReference type="Pfam" id="PF00085">
    <property type="entry name" value="Thioredoxin"/>
    <property type="match status" value="1"/>
</dbReference>
<accession>A0A318KHG2</accession>
<dbReference type="OrthoDB" id="7629852at2"/>
<dbReference type="RefSeq" id="WP_022937669.1">
    <property type="nucleotide sequence ID" value="NZ_CABKRQ010000003.1"/>
</dbReference>
<keyword evidence="3" id="KW-1185">Reference proteome</keyword>
<dbReference type="CDD" id="cd02947">
    <property type="entry name" value="TRX_family"/>
    <property type="match status" value="1"/>
</dbReference>
<reference evidence="2 3" key="1">
    <citation type="submission" date="2018-05" db="EMBL/GenBank/DDBJ databases">
        <title>Genomic Encyclopedia of Type Strains, Phase IV (KMG-IV): sequencing the most valuable type-strain genomes for metagenomic binning, comparative biology and taxonomic classification.</title>
        <authorList>
            <person name="Goeker M."/>
        </authorList>
    </citation>
    <scope>NUCLEOTIDE SEQUENCE [LARGE SCALE GENOMIC DNA]</scope>
    <source>
        <strain evidence="2 3">JC118</strain>
    </source>
</reference>
<dbReference type="AlphaFoldDB" id="A0A318KHG2"/>
<dbReference type="STRING" id="1034346.GCA_000313565_01362"/>
<name>A0A318KHG2_9FIRM</name>
<dbReference type="InterPro" id="IPR050620">
    <property type="entry name" value="Thioredoxin_H-type-like"/>
</dbReference>
<evidence type="ECO:0000313" key="3">
    <source>
        <dbReference type="Proteomes" id="UP000247612"/>
    </source>
</evidence>
<dbReference type="InterPro" id="IPR036249">
    <property type="entry name" value="Thioredoxin-like_sf"/>
</dbReference>
<evidence type="ECO:0000313" key="2">
    <source>
        <dbReference type="EMBL" id="PXX77534.1"/>
    </source>
</evidence>
<dbReference type="EMBL" id="QJKH01000010">
    <property type="protein sequence ID" value="PXX77534.1"/>
    <property type="molecule type" value="Genomic_DNA"/>
</dbReference>
<feature type="domain" description="Thioredoxin" evidence="1">
    <location>
        <begin position="1"/>
        <end position="109"/>
    </location>
</feature>
<sequence>MKDYMKQLTSMEMFEAAWNSDQVSVFVFSADWCPDCMFIKPFMPKLVEKYKHYEFIYVDRDAWLPICQRLNILGIPSFVAVKNGQELNRFVSKLRKSEAEIDYFLGGLQ</sequence>
<evidence type="ECO:0000259" key="1">
    <source>
        <dbReference type="PROSITE" id="PS51352"/>
    </source>
</evidence>
<dbReference type="PROSITE" id="PS51352">
    <property type="entry name" value="THIOREDOXIN_2"/>
    <property type="match status" value="1"/>
</dbReference>
<dbReference type="SUPFAM" id="SSF52833">
    <property type="entry name" value="Thioredoxin-like"/>
    <property type="match status" value="1"/>
</dbReference>
<gene>
    <name evidence="2" type="ORF">DES51_11083</name>
</gene>